<sequence>MTTSKIIAPLLLIAISLIVLGLSLNIKDNSVLDPTSASFFPAVVSLILMASSIAIWKRGAFSPSPNEEESVHHPDRSVNATDPIANPTTKNFQIKQLILFLIGVVSFAYLMNFIHFLLLSTVYLFLAMTFLNRSKWRSNLLISILTSSLIYFMFVSLFEIVFPS</sequence>
<proteinExistence type="predicted"/>
<dbReference type="Pfam" id="PF07331">
    <property type="entry name" value="TctB"/>
    <property type="match status" value="1"/>
</dbReference>
<name>A0A2T4Z946_9BACL</name>
<feature type="transmembrane region" description="Helical" evidence="1">
    <location>
        <begin position="6"/>
        <end position="26"/>
    </location>
</feature>
<dbReference type="EMBL" id="PZZP01000001">
    <property type="protein sequence ID" value="PTM58422.1"/>
    <property type="molecule type" value="Genomic_DNA"/>
</dbReference>
<protein>
    <submittedName>
        <fullName evidence="3">Tripartite tricarboxylate transporter TctB family protein</fullName>
    </submittedName>
</protein>
<organism evidence="3 4">
    <name type="scientific">Desmospora activa DSM 45169</name>
    <dbReference type="NCBI Taxonomy" id="1121389"/>
    <lineage>
        <taxon>Bacteria</taxon>
        <taxon>Bacillati</taxon>
        <taxon>Bacillota</taxon>
        <taxon>Bacilli</taxon>
        <taxon>Bacillales</taxon>
        <taxon>Thermoactinomycetaceae</taxon>
        <taxon>Desmospora</taxon>
    </lineage>
</organism>
<evidence type="ECO:0000259" key="2">
    <source>
        <dbReference type="Pfam" id="PF07331"/>
    </source>
</evidence>
<keyword evidence="1" id="KW-0812">Transmembrane</keyword>
<dbReference type="Proteomes" id="UP000241639">
    <property type="component" value="Unassembled WGS sequence"/>
</dbReference>
<feature type="transmembrane region" description="Helical" evidence="1">
    <location>
        <begin position="97"/>
        <end position="128"/>
    </location>
</feature>
<evidence type="ECO:0000256" key="1">
    <source>
        <dbReference type="SAM" id="Phobius"/>
    </source>
</evidence>
<reference evidence="3 4" key="1">
    <citation type="submission" date="2018-04" db="EMBL/GenBank/DDBJ databases">
        <title>Genomic Encyclopedia of Archaeal and Bacterial Type Strains, Phase II (KMG-II): from individual species to whole genera.</title>
        <authorList>
            <person name="Goeker M."/>
        </authorList>
    </citation>
    <scope>NUCLEOTIDE SEQUENCE [LARGE SCALE GENOMIC DNA]</scope>
    <source>
        <strain evidence="3 4">DSM 45169</strain>
    </source>
</reference>
<accession>A0A2T4Z946</accession>
<keyword evidence="1" id="KW-1133">Transmembrane helix</keyword>
<gene>
    <name evidence="3" type="ORF">C8J48_1005</name>
</gene>
<dbReference type="RefSeq" id="WP_107725233.1">
    <property type="nucleotide sequence ID" value="NZ_PZZP01000001.1"/>
</dbReference>
<evidence type="ECO:0000313" key="4">
    <source>
        <dbReference type="Proteomes" id="UP000241639"/>
    </source>
</evidence>
<dbReference type="OrthoDB" id="9898197at2"/>
<evidence type="ECO:0000313" key="3">
    <source>
        <dbReference type="EMBL" id="PTM58422.1"/>
    </source>
</evidence>
<keyword evidence="1" id="KW-0472">Membrane</keyword>
<feature type="transmembrane region" description="Helical" evidence="1">
    <location>
        <begin position="38"/>
        <end position="56"/>
    </location>
</feature>
<feature type="transmembrane region" description="Helical" evidence="1">
    <location>
        <begin position="140"/>
        <end position="162"/>
    </location>
</feature>
<comment type="caution">
    <text evidence="3">The sequence shown here is derived from an EMBL/GenBank/DDBJ whole genome shotgun (WGS) entry which is preliminary data.</text>
</comment>
<feature type="domain" description="DUF1468" evidence="2">
    <location>
        <begin position="7"/>
        <end position="163"/>
    </location>
</feature>
<keyword evidence="4" id="KW-1185">Reference proteome</keyword>
<dbReference type="InterPro" id="IPR009936">
    <property type="entry name" value="DUF1468"/>
</dbReference>
<dbReference type="AlphaFoldDB" id="A0A2T4Z946"/>